<keyword evidence="5" id="KW-0464">Manganese</keyword>
<evidence type="ECO:0000256" key="4">
    <source>
        <dbReference type="ARBA" id="ARBA00022801"/>
    </source>
</evidence>
<dbReference type="Pfam" id="PF01321">
    <property type="entry name" value="Creatinase_N"/>
    <property type="match status" value="1"/>
</dbReference>
<dbReference type="GO" id="GO:0046872">
    <property type="term" value="F:metal ion binding"/>
    <property type="evidence" value="ECO:0007669"/>
    <property type="project" value="UniProtKB-KW"/>
</dbReference>
<dbReference type="Proteomes" id="UP000276443">
    <property type="component" value="Unassembled WGS sequence"/>
</dbReference>
<dbReference type="SUPFAM" id="SSF53092">
    <property type="entry name" value="Creatinase/prolidase N-terminal domain"/>
    <property type="match status" value="1"/>
</dbReference>
<dbReference type="AlphaFoldDB" id="A0A3N5BD46"/>
<evidence type="ECO:0000313" key="8">
    <source>
        <dbReference type="EMBL" id="RPF55357.1"/>
    </source>
</evidence>
<dbReference type="OrthoDB" id="9806388at2"/>
<organism evidence="8 9">
    <name type="scientific">Aquisalibacillus elongatus</name>
    <dbReference type="NCBI Taxonomy" id="485577"/>
    <lineage>
        <taxon>Bacteria</taxon>
        <taxon>Bacillati</taxon>
        <taxon>Bacillota</taxon>
        <taxon>Bacilli</taxon>
        <taxon>Bacillales</taxon>
        <taxon>Bacillaceae</taxon>
        <taxon>Aquisalibacillus</taxon>
    </lineage>
</organism>
<evidence type="ECO:0000256" key="1">
    <source>
        <dbReference type="ARBA" id="ARBA00001936"/>
    </source>
</evidence>
<dbReference type="PANTHER" id="PTHR46112">
    <property type="entry name" value="AMINOPEPTIDASE"/>
    <property type="match status" value="1"/>
</dbReference>
<evidence type="ECO:0000256" key="3">
    <source>
        <dbReference type="ARBA" id="ARBA00022723"/>
    </source>
</evidence>
<evidence type="ECO:0000256" key="2">
    <source>
        <dbReference type="ARBA" id="ARBA00008766"/>
    </source>
</evidence>
<keyword evidence="8" id="KW-0645">Protease</keyword>
<dbReference type="SUPFAM" id="SSF55920">
    <property type="entry name" value="Creatinase/aminopeptidase"/>
    <property type="match status" value="1"/>
</dbReference>
<comment type="cofactor">
    <cofactor evidence="1">
        <name>Mn(2+)</name>
        <dbReference type="ChEBI" id="CHEBI:29035"/>
    </cofactor>
</comment>
<dbReference type="PROSITE" id="PS00491">
    <property type="entry name" value="PROLINE_PEPTIDASE"/>
    <property type="match status" value="1"/>
</dbReference>
<dbReference type="InterPro" id="IPR000587">
    <property type="entry name" value="Creatinase_N"/>
</dbReference>
<dbReference type="InterPro" id="IPR050659">
    <property type="entry name" value="Peptidase_M24B"/>
</dbReference>
<evidence type="ECO:0000256" key="5">
    <source>
        <dbReference type="ARBA" id="ARBA00023211"/>
    </source>
</evidence>
<dbReference type="InterPro" id="IPR001714">
    <property type="entry name" value="Pept_M24_MAP"/>
</dbReference>
<dbReference type="CDD" id="cd01092">
    <property type="entry name" value="APP-like"/>
    <property type="match status" value="1"/>
</dbReference>
<evidence type="ECO:0000259" key="6">
    <source>
        <dbReference type="Pfam" id="PF00557"/>
    </source>
</evidence>
<comment type="similarity">
    <text evidence="2">Belongs to the peptidase M24B family.</text>
</comment>
<evidence type="ECO:0000313" key="9">
    <source>
        <dbReference type="Proteomes" id="UP000276443"/>
    </source>
</evidence>
<keyword evidence="4" id="KW-0378">Hydrolase</keyword>
<sequence length="363" mass="40913">MDSRLNYLIQALKENDMDSVFITSKENVFYFTNLYAEAHERLIGAYIDQKGNQALIVPALEKEDVKNAGWEAHTITYFDHENPWEKLSSYIQDIGQPHSLAIEKEDLNVLRFETLNHYLSNTELVDGQCMLNELRLIKDDNEMKILKEAAQYADFGIETALKHIKEGQTELGIIAEIEYAMKKEGIRNMSFDTTVLSGAKSAAPHGTPDLTTLKQGDFVLMDMGVVHKGYCSDITRTVVLGNATKEQRDIYETVLQAENKAINSCHVGMRLGDLDKIARQVIKDAGYGEYFPHRIGHGLGINVHEFPSLASNNNDHLKEGMCFTIEPGIYVPDIGGVRIEDDVFMNRDGATTLTEFMKELIEL</sequence>
<feature type="domain" description="Creatinase N-terminal" evidence="7">
    <location>
        <begin position="4"/>
        <end position="137"/>
    </location>
</feature>
<dbReference type="InterPro" id="IPR029149">
    <property type="entry name" value="Creatin/AminoP/Spt16_N"/>
</dbReference>
<accession>A0A3N5BD46</accession>
<name>A0A3N5BD46_9BACI</name>
<comment type="caution">
    <text evidence="8">The sequence shown here is derived from an EMBL/GenBank/DDBJ whole genome shotgun (WGS) entry which is preliminary data.</text>
</comment>
<dbReference type="RefSeq" id="WP_124219025.1">
    <property type="nucleotide sequence ID" value="NZ_RKRF01000007.1"/>
</dbReference>
<feature type="domain" description="Peptidase M24" evidence="6">
    <location>
        <begin position="145"/>
        <end position="345"/>
    </location>
</feature>
<protein>
    <submittedName>
        <fullName evidence="8">Xaa-Pro aminopeptidase</fullName>
    </submittedName>
</protein>
<keyword evidence="8" id="KW-0031">Aminopeptidase</keyword>
<dbReference type="InterPro" id="IPR036005">
    <property type="entry name" value="Creatinase/aminopeptidase-like"/>
</dbReference>
<reference evidence="8 9" key="1">
    <citation type="submission" date="2018-11" db="EMBL/GenBank/DDBJ databases">
        <title>Genomic Encyclopedia of Type Strains, Phase IV (KMG-IV): sequencing the most valuable type-strain genomes for metagenomic binning, comparative biology and taxonomic classification.</title>
        <authorList>
            <person name="Goeker M."/>
        </authorList>
    </citation>
    <scope>NUCLEOTIDE SEQUENCE [LARGE SCALE GENOMIC DNA]</scope>
    <source>
        <strain evidence="8 9">DSM 18090</strain>
    </source>
</reference>
<dbReference type="GO" id="GO:0004177">
    <property type="term" value="F:aminopeptidase activity"/>
    <property type="evidence" value="ECO:0007669"/>
    <property type="project" value="UniProtKB-KW"/>
</dbReference>
<proteinExistence type="inferred from homology"/>
<dbReference type="InterPro" id="IPR000994">
    <property type="entry name" value="Pept_M24"/>
</dbReference>
<gene>
    <name evidence="8" type="ORF">EDC24_0228</name>
</gene>
<dbReference type="Pfam" id="PF00557">
    <property type="entry name" value="Peptidase_M24"/>
    <property type="match status" value="1"/>
</dbReference>
<keyword evidence="3" id="KW-0479">Metal-binding</keyword>
<dbReference type="Gene3D" id="3.90.230.10">
    <property type="entry name" value="Creatinase/methionine aminopeptidase superfamily"/>
    <property type="match status" value="1"/>
</dbReference>
<dbReference type="Gene3D" id="3.40.350.10">
    <property type="entry name" value="Creatinase/prolidase N-terminal domain"/>
    <property type="match status" value="1"/>
</dbReference>
<dbReference type="PANTHER" id="PTHR46112:SF10">
    <property type="entry name" value="DIPEPTIDASE YKVY-RELATED"/>
    <property type="match status" value="1"/>
</dbReference>
<dbReference type="EMBL" id="RKRF01000007">
    <property type="protein sequence ID" value="RPF55357.1"/>
    <property type="molecule type" value="Genomic_DNA"/>
</dbReference>
<dbReference type="InterPro" id="IPR001131">
    <property type="entry name" value="Peptidase_M24B_aminopep-P_CS"/>
</dbReference>
<dbReference type="PRINTS" id="PR00599">
    <property type="entry name" value="MAPEPTIDASE"/>
</dbReference>
<dbReference type="GO" id="GO:0008235">
    <property type="term" value="F:metalloexopeptidase activity"/>
    <property type="evidence" value="ECO:0007669"/>
    <property type="project" value="UniProtKB-ARBA"/>
</dbReference>
<keyword evidence="9" id="KW-1185">Reference proteome</keyword>
<dbReference type="FunFam" id="3.90.230.10:FF:000014">
    <property type="entry name" value="Aminopeptidase P family protein"/>
    <property type="match status" value="1"/>
</dbReference>
<evidence type="ECO:0000259" key="7">
    <source>
        <dbReference type="Pfam" id="PF01321"/>
    </source>
</evidence>